<dbReference type="RefSeq" id="WP_025229088.1">
    <property type="nucleotide sequence ID" value="NZ_CP007139.1"/>
</dbReference>
<proteinExistence type="predicted"/>
<dbReference type="KEGG" id="fgi:OP10G_3620"/>
<dbReference type="Proteomes" id="UP000027982">
    <property type="component" value="Chromosome"/>
</dbReference>
<organism evidence="1 2">
    <name type="scientific">Fimbriimonas ginsengisoli Gsoil 348</name>
    <dbReference type="NCBI Taxonomy" id="661478"/>
    <lineage>
        <taxon>Bacteria</taxon>
        <taxon>Bacillati</taxon>
        <taxon>Armatimonadota</taxon>
        <taxon>Fimbriimonadia</taxon>
        <taxon>Fimbriimonadales</taxon>
        <taxon>Fimbriimonadaceae</taxon>
        <taxon>Fimbriimonas</taxon>
    </lineage>
</organism>
<accession>A0A068NTX6</accession>
<evidence type="ECO:0000313" key="2">
    <source>
        <dbReference type="Proteomes" id="UP000027982"/>
    </source>
</evidence>
<name>A0A068NTX6_FIMGI</name>
<dbReference type="InterPro" id="IPR027477">
    <property type="entry name" value="Succ_DH/fumarate_Rdtase_cat_sf"/>
</dbReference>
<sequence length="90" mass="9455">MNQQLTVAPSLMGLFGNESVDQGLRLTTVVFGATAAFVPTDFVWDFPTSAADAYAGGVCAATGYRAPGHSLVSVDGVRFIAEFAPRRVSK</sequence>
<dbReference type="HOGENOM" id="CLU_2436451_0_0_0"/>
<dbReference type="EMBL" id="CP007139">
    <property type="protein sequence ID" value="AIE86988.1"/>
    <property type="molecule type" value="Genomic_DNA"/>
</dbReference>
<gene>
    <name evidence="1" type="ORF">OP10G_3620</name>
</gene>
<dbReference type="AlphaFoldDB" id="A0A068NTX6"/>
<evidence type="ECO:0000313" key="1">
    <source>
        <dbReference type="EMBL" id="AIE86988.1"/>
    </source>
</evidence>
<dbReference type="SUPFAM" id="SSF56425">
    <property type="entry name" value="Succinate dehydrogenase/fumarate reductase flavoprotein, catalytic domain"/>
    <property type="match status" value="1"/>
</dbReference>
<protein>
    <submittedName>
        <fullName evidence="1">Uncharacterized protein</fullName>
    </submittedName>
</protein>
<keyword evidence="2" id="KW-1185">Reference proteome</keyword>
<dbReference type="STRING" id="661478.OP10G_3620"/>
<reference evidence="1 2" key="1">
    <citation type="journal article" date="2014" name="PLoS ONE">
        <title>The first complete genome sequence of the class fimbriimonadia in the phylum armatimonadetes.</title>
        <authorList>
            <person name="Hu Z.Y."/>
            <person name="Wang Y.Z."/>
            <person name="Im W.T."/>
            <person name="Wang S.Y."/>
            <person name="Zhao G.P."/>
            <person name="Zheng H.J."/>
            <person name="Quan Z.X."/>
        </authorList>
    </citation>
    <scope>NUCLEOTIDE SEQUENCE [LARGE SCALE GENOMIC DNA]</scope>
    <source>
        <strain evidence="1">Gsoil 348</strain>
    </source>
</reference>